<proteinExistence type="predicted"/>
<name>A0A6B2QSH1_9BURK</name>
<accession>A0A6B2QSH1</accession>
<feature type="signal peptide" evidence="1">
    <location>
        <begin position="1"/>
        <end position="25"/>
    </location>
</feature>
<keyword evidence="1" id="KW-0732">Signal</keyword>
<organism evidence="2">
    <name type="scientific">Sheuella amnicola</name>
    <dbReference type="NCBI Taxonomy" id="2707330"/>
    <lineage>
        <taxon>Bacteria</taxon>
        <taxon>Pseudomonadati</taxon>
        <taxon>Pseudomonadota</taxon>
        <taxon>Betaproteobacteria</taxon>
        <taxon>Burkholderiales</taxon>
        <taxon>Alcaligenaceae</taxon>
        <taxon>Sheuella</taxon>
    </lineage>
</organism>
<protein>
    <submittedName>
        <fullName evidence="2">Uncharacterized protein</fullName>
    </submittedName>
</protein>
<feature type="chain" id="PRO_5025424982" evidence="1">
    <location>
        <begin position="26"/>
        <end position="195"/>
    </location>
</feature>
<dbReference type="RefSeq" id="WP_163650890.1">
    <property type="nucleotide sequence ID" value="NZ_JAAGRN010000001.1"/>
</dbReference>
<evidence type="ECO:0000256" key="1">
    <source>
        <dbReference type="SAM" id="SignalP"/>
    </source>
</evidence>
<evidence type="ECO:0000313" key="2">
    <source>
        <dbReference type="EMBL" id="NDY81616.1"/>
    </source>
</evidence>
<comment type="caution">
    <text evidence="2">The sequence shown here is derived from an EMBL/GenBank/DDBJ whole genome shotgun (WGS) entry which is preliminary data.</text>
</comment>
<gene>
    <name evidence="2" type="ORF">G3I67_00075</name>
</gene>
<dbReference type="EMBL" id="JAAGRN010000001">
    <property type="protein sequence ID" value="NDY81616.1"/>
    <property type="molecule type" value="Genomic_DNA"/>
</dbReference>
<reference evidence="2" key="1">
    <citation type="submission" date="2020-02" db="EMBL/GenBank/DDBJ databases">
        <authorList>
            <person name="Chen W.-M."/>
        </authorList>
    </citation>
    <scope>NUCLEOTIDE SEQUENCE</scope>
    <source>
        <strain evidence="2">NBD-18</strain>
    </source>
</reference>
<sequence length="195" mass="22757">MLKYKFARVLLAGSVLIACVSTAQAQVFFKSQHLAEKILGRWYSEITRDDAEMLTKFIGVTEYFRNGTVNYEGQIISYVKDDPNVSYYCGHNATYTWQIKKEHLYQTMVDAKVFPNYVKEQGNELNSAEDIQTLLEFCAEIQRFYRDESPKGKTEEYGLIQITDERMIYQYKDENGKPVVETETKTERGFGPFRR</sequence>
<dbReference type="PROSITE" id="PS51257">
    <property type="entry name" value="PROKAR_LIPOPROTEIN"/>
    <property type="match status" value="1"/>
</dbReference>
<dbReference type="AlphaFoldDB" id="A0A6B2QSH1"/>